<dbReference type="InterPro" id="IPR029229">
    <property type="entry name" value="Alkyl_sulf_C"/>
</dbReference>
<evidence type="ECO:0000256" key="1">
    <source>
        <dbReference type="ARBA" id="ARBA00022723"/>
    </source>
</evidence>
<evidence type="ECO:0000256" key="3">
    <source>
        <dbReference type="ARBA" id="ARBA00022833"/>
    </source>
</evidence>
<protein>
    <submittedName>
        <fullName evidence="6">Alkyl sulfatase BDS1, metallo-beta-lactamase superfamily</fullName>
    </submittedName>
</protein>
<dbReference type="GO" id="GO:0018741">
    <property type="term" value="F:linear primary-alkylsulfatase activity"/>
    <property type="evidence" value="ECO:0007669"/>
    <property type="project" value="InterPro"/>
</dbReference>
<dbReference type="InterPro" id="IPR036527">
    <property type="entry name" value="SCP2_sterol-bd_dom_sf"/>
</dbReference>
<proteinExistence type="inferred from homology"/>
<dbReference type="SMART" id="SM00849">
    <property type="entry name" value="Lactamase_B"/>
    <property type="match status" value="1"/>
</dbReference>
<dbReference type="GO" id="GO:0030288">
    <property type="term" value="C:outer membrane-bounded periplasmic space"/>
    <property type="evidence" value="ECO:0007669"/>
    <property type="project" value="TreeGrafter"/>
</dbReference>
<dbReference type="CDD" id="cd07710">
    <property type="entry name" value="arylsulfatase_Sdsa1-like_MBL-fold"/>
    <property type="match status" value="1"/>
</dbReference>
<comment type="similarity">
    <text evidence="4">Belongs to the metallo-beta-lactamase superfamily. Type III sulfatase family.</text>
</comment>
<name>A0A1I2GB33_9BACT</name>
<sequence>MPLRRPRILLISLGALALLLAGAKVAVLAAGPSGPKPATEATRRVHAALLQQLPFADRSDFEDAERGLIARPHTLTITDADGNVVWDLEPFKKFIRRDAPAPETVNPSLWRQAQLNLIYGLFKVTERIYQVRGFDLANITYIKGDRGWIVLDPLLTIESAKAAHALVKQHLGDRPIVAVIYSHSHPDHYGGVRGLVDEADVRSGRVRIIAPEGFMAHAVSEMVLAGAAMSRRAAYMYGMFLPRDAQGNVGSGLGIANASGTVSLLAPTQTIDKTGQELTIDGVKMVFQLTPGTEAPAEMNTYFPQFKAMWMAENATHTLHNIQTLRGAPVRDALAWSKYLQQTIELYGDGIEVKFQSHHWPMWGQKKVRDYLERQRDLYKYIHDQSLHMLNFGYIGTEIAEYLQLPPALAQYWPNRGYYGTVRHNARAVYDRYMGFYTGNPSDLDELPQEPAARRYVEYMGGEAAVIERARADFARGEYRWVAQVLRHVVFANPDSAAGKELLADAYEQLGYQAESGPWRSEYLQGAYELRHGVPEAQPPDPSGRDTLRALPPSLLFDYLAVRLNGARAAAKTLKLDVELTDVKERYELTIDRGVMNYARRAAEVPGADAALTLQKLTLIELQLGQTTIEQAIAARSLKLRGDRAAVEEFFGLLDRFPPTFNIVTP</sequence>
<dbReference type="InterPro" id="IPR044097">
    <property type="entry name" value="Bds1/SdsA1_MBL-fold"/>
</dbReference>
<dbReference type="Gene3D" id="3.60.15.30">
    <property type="entry name" value="Metallo-beta-lactamase domain"/>
    <property type="match status" value="1"/>
</dbReference>
<organism evidence="6 7">
    <name type="scientific">Nannocystis exedens</name>
    <dbReference type="NCBI Taxonomy" id="54"/>
    <lineage>
        <taxon>Bacteria</taxon>
        <taxon>Pseudomonadati</taxon>
        <taxon>Myxococcota</taxon>
        <taxon>Polyangia</taxon>
        <taxon>Nannocystales</taxon>
        <taxon>Nannocystaceae</taxon>
        <taxon>Nannocystis</taxon>
    </lineage>
</organism>
<evidence type="ECO:0000313" key="6">
    <source>
        <dbReference type="EMBL" id="SFF14383.1"/>
    </source>
</evidence>
<dbReference type="AlphaFoldDB" id="A0A1I2GB33"/>
<evidence type="ECO:0000259" key="5">
    <source>
        <dbReference type="SMART" id="SM00849"/>
    </source>
</evidence>
<dbReference type="OrthoDB" id="9815874at2"/>
<dbReference type="Pfam" id="PF14863">
    <property type="entry name" value="Alkyl_sulf_dimr"/>
    <property type="match status" value="1"/>
</dbReference>
<dbReference type="InterPro" id="IPR001279">
    <property type="entry name" value="Metallo-B-lactamas"/>
</dbReference>
<dbReference type="GO" id="GO:0018909">
    <property type="term" value="P:dodecyl sulfate metabolic process"/>
    <property type="evidence" value="ECO:0007669"/>
    <property type="project" value="InterPro"/>
</dbReference>
<keyword evidence="7" id="KW-1185">Reference proteome</keyword>
<evidence type="ECO:0000313" key="7">
    <source>
        <dbReference type="Proteomes" id="UP000199400"/>
    </source>
</evidence>
<accession>A0A1I2GB33</accession>
<dbReference type="SUPFAM" id="SSF55718">
    <property type="entry name" value="SCP-like"/>
    <property type="match status" value="1"/>
</dbReference>
<dbReference type="InterPro" id="IPR036866">
    <property type="entry name" value="RibonucZ/Hydroxyglut_hydro"/>
</dbReference>
<dbReference type="GO" id="GO:0046983">
    <property type="term" value="F:protein dimerization activity"/>
    <property type="evidence" value="ECO:0007669"/>
    <property type="project" value="InterPro"/>
</dbReference>
<dbReference type="InterPro" id="IPR029228">
    <property type="entry name" value="Alkyl_sulf_dimr"/>
</dbReference>
<keyword evidence="3" id="KW-0862">Zinc</keyword>
<dbReference type="PANTHER" id="PTHR43223:SF1">
    <property type="entry name" value="ALKYL_ARYL-SULFATASE BDS1"/>
    <property type="match status" value="1"/>
</dbReference>
<dbReference type="InterPro" id="IPR038536">
    <property type="entry name" value="Alkyl/aryl-sulf_dimr_sf"/>
</dbReference>
<dbReference type="InterPro" id="IPR052195">
    <property type="entry name" value="Bact_Alkyl/Aryl-Sulfatase"/>
</dbReference>
<dbReference type="Gene3D" id="3.30.1050.10">
    <property type="entry name" value="SCP2 sterol-binding domain"/>
    <property type="match status" value="1"/>
</dbReference>
<dbReference type="Pfam" id="PF14864">
    <property type="entry name" value="Alkyl_sulf_C"/>
    <property type="match status" value="1"/>
</dbReference>
<evidence type="ECO:0000256" key="4">
    <source>
        <dbReference type="ARBA" id="ARBA00033751"/>
    </source>
</evidence>
<dbReference type="FunFam" id="3.60.15.30:FF:000001">
    <property type="entry name" value="Alkyl/aryl-sulfatase BDS1"/>
    <property type="match status" value="1"/>
</dbReference>
<dbReference type="Pfam" id="PF00753">
    <property type="entry name" value="Lactamase_B"/>
    <property type="match status" value="1"/>
</dbReference>
<dbReference type="RefSeq" id="WP_096325827.1">
    <property type="nucleotide sequence ID" value="NZ_FOMX01000031.1"/>
</dbReference>
<keyword evidence="2" id="KW-0378">Hydrolase</keyword>
<dbReference type="GO" id="GO:0046872">
    <property type="term" value="F:metal ion binding"/>
    <property type="evidence" value="ECO:0007669"/>
    <property type="project" value="UniProtKB-KW"/>
</dbReference>
<dbReference type="PANTHER" id="PTHR43223">
    <property type="entry name" value="ALKYL/ARYL-SULFATASE"/>
    <property type="match status" value="1"/>
</dbReference>
<dbReference type="Gene3D" id="1.25.40.880">
    <property type="entry name" value="Alkyl sulfatase, dimerisation domain"/>
    <property type="match status" value="1"/>
</dbReference>
<feature type="domain" description="Metallo-beta-lactamase" evidence="5">
    <location>
        <begin position="136"/>
        <end position="358"/>
    </location>
</feature>
<keyword evidence="1" id="KW-0479">Metal-binding</keyword>
<reference evidence="7" key="1">
    <citation type="submission" date="2016-10" db="EMBL/GenBank/DDBJ databases">
        <authorList>
            <person name="Varghese N."/>
            <person name="Submissions S."/>
        </authorList>
    </citation>
    <scope>NUCLEOTIDE SEQUENCE [LARGE SCALE GENOMIC DNA]</scope>
    <source>
        <strain evidence="7">ATCC 25963</strain>
    </source>
</reference>
<dbReference type="Proteomes" id="UP000199400">
    <property type="component" value="Unassembled WGS sequence"/>
</dbReference>
<dbReference type="SUPFAM" id="SSF56281">
    <property type="entry name" value="Metallo-hydrolase/oxidoreductase"/>
    <property type="match status" value="1"/>
</dbReference>
<dbReference type="EMBL" id="FOMX01000031">
    <property type="protein sequence ID" value="SFF14383.1"/>
    <property type="molecule type" value="Genomic_DNA"/>
</dbReference>
<gene>
    <name evidence="6" type="ORF">SAMN02745121_07157</name>
</gene>
<evidence type="ECO:0000256" key="2">
    <source>
        <dbReference type="ARBA" id="ARBA00022801"/>
    </source>
</evidence>
<dbReference type="STRING" id="54.SAMN02745121_07157"/>